<dbReference type="Proteomes" id="UP000186588">
    <property type="component" value="Unassembled WGS sequence"/>
</dbReference>
<dbReference type="Pfam" id="PF02052">
    <property type="entry name" value="Gallidermin"/>
    <property type="match status" value="1"/>
</dbReference>
<reference evidence="7" key="2">
    <citation type="journal article" date="2020" name="Front">
        <title>Kunkecin A, a New Nisin Variant Bacteriocin Produced by the Fructophilic Lactic Acid Bacterium, Apilactobacillus kunkeei FF30-6 Isolated from Honey bees.</title>
        <authorList>
            <person name="Zendo T."/>
            <person name="Ohashi C."/>
            <person name="Maeno S."/>
            <person name="Piao X."/>
            <person name="Salminen S."/>
            <person name="Sonomoto K."/>
            <person name="Endo A."/>
        </authorList>
    </citation>
    <scope>NUCLEOTIDE SEQUENCE</scope>
    <source>
        <strain evidence="7">FF30-6</strain>
        <plasmid evidence="7">pKUNFF30-6</plasmid>
    </source>
</reference>
<keyword evidence="2 6" id="KW-0929">Antimicrobial</keyword>
<dbReference type="AlphaFoldDB" id="A0A1L8CID9"/>
<dbReference type="GO" id="GO:0031640">
    <property type="term" value="P:killing of cells of another organism"/>
    <property type="evidence" value="ECO:0007669"/>
    <property type="project" value="UniProtKB-UniRule"/>
</dbReference>
<dbReference type="InterPro" id="IPR006079">
    <property type="entry name" value="Lantibiotic_typ-A_Bacillales"/>
</dbReference>
<sequence>MSNFNDFNLGIKKVHSGSKKGLEPRITSYVLCTPGCITGRLMGCNNKTKTCHCHSSNHFSFHAR</sequence>
<gene>
    <name evidence="8" type="primary">spaN</name>
    <name evidence="7" type="synonym">kukA</name>
    <name evidence="8" type="ORF">FF306_01088</name>
    <name evidence="7" type="ORF">FF306_p00011</name>
</gene>
<dbReference type="GO" id="GO:0042742">
    <property type="term" value="P:defense response to bacterium"/>
    <property type="evidence" value="ECO:0007669"/>
    <property type="project" value="UniProtKB-UniRule"/>
</dbReference>
<protein>
    <recommendedName>
        <fullName evidence="6">Lantibiotic</fullName>
    </recommendedName>
</protein>
<evidence type="ECO:0000313" key="9">
    <source>
        <dbReference type="Proteomes" id="UP000186588"/>
    </source>
</evidence>
<comment type="similarity">
    <text evidence="1 6">Belongs to the type A lantibiotic family.</text>
</comment>
<organism evidence="8 9">
    <name type="scientific">Apilactobacillus kunkeei</name>
    <dbReference type="NCBI Taxonomy" id="148814"/>
    <lineage>
        <taxon>Bacteria</taxon>
        <taxon>Bacillati</taxon>
        <taxon>Bacillota</taxon>
        <taxon>Bacilli</taxon>
        <taxon>Lactobacillales</taxon>
        <taxon>Lactobacillaceae</taxon>
        <taxon>Apilactobacillus</taxon>
    </lineage>
</organism>
<dbReference type="Proteomes" id="UP000186588">
    <property type="component" value="Plasmid pKUNFF30-6"/>
</dbReference>
<evidence type="ECO:0000256" key="4">
    <source>
        <dbReference type="ARBA" id="ARBA00023022"/>
    </source>
</evidence>
<evidence type="ECO:0000256" key="5">
    <source>
        <dbReference type="ARBA" id="ARBA00023048"/>
    </source>
</evidence>
<evidence type="ECO:0000256" key="1">
    <source>
        <dbReference type="ARBA" id="ARBA00009379"/>
    </source>
</evidence>
<reference evidence="8 9" key="1">
    <citation type="journal article" date="2016" name="Syst. Appl. Microbiol.">
        <title>Genomic characterization of a fructophilic bee symbiont Lactobacillus kunkeei reveals its niche-specific adaptation.</title>
        <authorList>
            <person name="Maeno S."/>
            <person name="Tanizawa Y."/>
            <person name="Kanesaki Y."/>
            <person name="Kubota E."/>
            <person name="Kumar H."/>
            <person name="Dicks L."/>
            <person name="Salminen S."/>
            <person name="Nakagawa J."/>
            <person name="Arita M."/>
            <person name="Endo A."/>
        </authorList>
    </citation>
    <scope>NUCLEOTIDE SEQUENCE [LARGE SCALE GENOMIC DNA]</scope>
    <source>
        <strain evidence="8 9">FF30-6</strain>
    </source>
</reference>
<accession>A0A1L8CID9</accession>
<dbReference type="EMBL" id="BDDX01000012">
    <property type="protein sequence ID" value="GAT90968.1"/>
    <property type="molecule type" value="Genomic_DNA"/>
</dbReference>
<dbReference type="GO" id="GO:0005102">
    <property type="term" value="F:signaling receptor binding"/>
    <property type="evidence" value="ECO:0007669"/>
    <property type="project" value="UniProtKB-KW"/>
</dbReference>
<comment type="PTM">
    <text evidence="6">Maturation of lantibiotics involves the enzymatic conversion of Thr, and Ser into dehydrated AA and the formation of thioether bonds with cysteine. This is followed by membrane translocation and cleavage of the modified precursor.</text>
</comment>
<reference evidence="9" key="3">
    <citation type="journal article" date="2020" name="Front. Microbiol.">
        <title>Kunkecin A, a New Nisin Variant Bacteriocin Produced by the Fructophilic Lactic Acid Bacterium, Apilactobacillus kunkeei FF30-6 Isolated from Honey bees.</title>
        <authorList>
            <person name="Zendo T."/>
            <person name="Ohashi C."/>
            <person name="Maeno S."/>
            <person name="Piao X."/>
            <person name="Salminen S."/>
            <person name="Sonomoto K."/>
            <person name="Endo A."/>
        </authorList>
    </citation>
    <scope>NUCLEOTIDE SEQUENCE [LARGE SCALE GENOMIC DNA]</scope>
    <source>
        <strain evidence="9">FF30-6</strain>
        <plasmid evidence="9">pKUNFF30-6</plasmid>
    </source>
</reference>
<evidence type="ECO:0000313" key="7">
    <source>
        <dbReference type="EMBL" id="BBG67190.1"/>
    </source>
</evidence>
<evidence type="ECO:0000256" key="6">
    <source>
        <dbReference type="RuleBase" id="RU362078"/>
    </source>
</evidence>
<geneLocation type="plasmid" evidence="7 9">
    <name>pKUNFF30-6</name>
</geneLocation>
<dbReference type="GO" id="GO:0005576">
    <property type="term" value="C:extracellular region"/>
    <property type="evidence" value="ECO:0007669"/>
    <property type="project" value="InterPro"/>
</dbReference>
<evidence type="ECO:0000313" key="8">
    <source>
        <dbReference type="EMBL" id="GAT90968.1"/>
    </source>
</evidence>
<dbReference type="EMBL" id="AP019008">
    <property type="protein sequence ID" value="BBG67190.1"/>
    <property type="molecule type" value="Genomic_DNA"/>
</dbReference>
<evidence type="ECO:0000256" key="3">
    <source>
        <dbReference type="ARBA" id="ARBA00022789"/>
    </source>
</evidence>
<dbReference type="SMR" id="A0A1L8CID9"/>
<dbReference type="NCBIfam" id="TIGR03731">
    <property type="entry name" value="lantibio_gallid"/>
    <property type="match status" value="1"/>
</dbReference>
<proteinExistence type="inferred from homology"/>
<keyword evidence="5 6" id="KW-0078">Bacteriocin</keyword>
<keyword evidence="3 6" id="KW-0425">Lantibiotic</keyword>
<evidence type="ECO:0000256" key="2">
    <source>
        <dbReference type="ARBA" id="ARBA00022529"/>
    </source>
</evidence>
<comment type="function">
    <text evidence="6">Lanthionine-containing peptide antibiotic (lantibiotic) active on Gram-positive bacteria. The bactericidal activity of lantibiotics is based on depolarization of energized bacterial cytoplasmic membranes, initiated by the formation of aqueous transmembrane pores.</text>
</comment>
<keyword evidence="7" id="KW-0614">Plasmid</keyword>
<name>A0A1L8CID9_9LACO</name>
<keyword evidence="4 6" id="KW-0044">Antibiotic</keyword>